<organism evidence="2 3">
    <name type="scientific">Silurus meridionalis</name>
    <name type="common">Southern catfish</name>
    <name type="synonym">Silurus soldatovi meridionalis</name>
    <dbReference type="NCBI Taxonomy" id="175797"/>
    <lineage>
        <taxon>Eukaryota</taxon>
        <taxon>Metazoa</taxon>
        <taxon>Chordata</taxon>
        <taxon>Craniata</taxon>
        <taxon>Vertebrata</taxon>
        <taxon>Euteleostomi</taxon>
        <taxon>Actinopterygii</taxon>
        <taxon>Neopterygii</taxon>
        <taxon>Teleostei</taxon>
        <taxon>Ostariophysi</taxon>
        <taxon>Siluriformes</taxon>
        <taxon>Siluridae</taxon>
        <taxon>Silurus</taxon>
    </lineage>
</organism>
<keyword evidence="3" id="KW-1185">Reference proteome</keyword>
<feature type="compositionally biased region" description="Acidic residues" evidence="1">
    <location>
        <begin position="1"/>
        <end position="19"/>
    </location>
</feature>
<feature type="non-terminal residue" evidence="2">
    <location>
        <position position="115"/>
    </location>
</feature>
<gene>
    <name evidence="2" type="ORF">HF521_011838</name>
</gene>
<evidence type="ECO:0000256" key="1">
    <source>
        <dbReference type="SAM" id="MobiDB-lite"/>
    </source>
</evidence>
<reference evidence="2" key="1">
    <citation type="submission" date="2020-08" db="EMBL/GenBank/DDBJ databases">
        <title>Chromosome-level assembly of Southern catfish (Silurus meridionalis) provides insights into visual adaptation to the nocturnal and benthic lifestyles.</title>
        <authorList>
            <person name="Zhang Y."/>
            <person name="Wang D."/>
            <person name="Peng Z."/>
        </authorList>
    </citation>
    <scope>NUCLEOTIDE SEQUENCE</scope>
    <source>
        <strain evidence="2">SWU-2019-XX</strain>
        <tissue evidence="2">Muscle</tissue>
    </source>
</reference>
<dbReference type="PANTHER" id="PTHR47501">
    <property type="entry name" value="TRANSPOSASE-RELATED"/>
    <property type="match status" value="1"/>
</dbReference>
<dbReference type="PANTHER" id="PTHR47501:SF7">
    <property type="entry name" value="TRANSPOSASE"/>
    <property type="match status" value="1"/>
</dbReference>
<evidence type="ECO:0000313" key="2">
    <source>
        <dbReference type="EMBL" id="KAF7690034.1"/>
    </source>
</evidence>
<name>A0A8T0ACR1_SILME</name>
<dbReference type="AlphaFoldDB" id="A0A8T0ACR1"/>
<feature type="region of interest" description="Disordered" evidence="1">
    <location>
        <begin position="1"/>
        <end position="23"/>
    </location>
</feature>
<sequence>KRESGDDDDDDDDDYEEEKNNEGVEFVEAGTMLDQDDGLEYQLPKHHRCACHLLNLGSTVDVLEANFNSAYKHLSRSAFAKCLSLWHKSARSTTAAEIIKENCKLQLLRPNDTRW</sequence>
<dbReference type="Proteomes" id="UP000606274">
    <property type="component" value="Unassembled WGS sequence"/>
</dbReference>
<protein>
    <recommendedName>
        <fullName evidence="4">Transposase</fullName>
    </recommendedName>
</protein>
<dbReference type="EMBL" id="JABFDY010000023">
    <property type="protein sequence ID" value="KAF7690034.1"/>
    <property type="molecule type" value="Genomic_DNA"/>
</dbReference>
<evidence type="ECO:0008006" key="4">
    <source>
        <dbReference type="Google" id="ProtNLM"/>
    </source>
</evidence>
<accession>A0A8T0ACR1</accession>
<feature type="non-terminal residue" evidence="2">
    <location>
        <position position="1"/>
    </location>
</feature>
<evidence type="ECO:0000313" key="3">
    <source>
        <dbReference type="Proteomes" id="UP000606274"/>
    </source>
</evidence>
<proteinExistence type="predicted"/>
<comment type="caution">
    <text evidence="2">The sequence shown here is derived from an EMBL/GenBank/DDBJ whole genome shotgun (WGS) entry which is preliminary data.</text>
</comment>